<organism evidence="1 2">
    <name type="scientific">Tetradesmus obliquus</name>
    <name type="common">Green alga</name>
    <name type="synonym">Acutodesmus obliquus</name>
    <dbReference type="NCBI Taxonomy" id="3088"/>
    <lineage>
        <taxon>Eukaryota</taxon>
        <taxon>Viridiplantae</taxon>
        <taxon>Chlorophyta</taxon>
        <taxon>core chlorophytes</taxon>
        <taxon>Chlorophyceae</taxon>
        <taxon>CS clade</taxon>
        <taxon>Sphaeropleales</taxon>
        <taxon>Scenedesmaceae</taxon>
        <taxon>Tetradesmus</taxon>
    </lineage>
</organism>
<gene>
    <name evidence="1" type="ORF">BQ4739_LOCUS1840</name>
</gene>
<accession>A0A383VAG2</accession>
<protein>
    <submittedName>
        <fullName evidence="1">Uncharacterized protein</fullName>
    </submittedName>
</protein>
<dbReference type="AlphaFoldDB" id="A0A383VAG2"/>
<dbReference type="EMBL" id="FNXT01000136">
    <property type="protein sequence ID" value="SZX61336.1"/>
    <property type="molecule type" value="Genomic_DNA"/>
</dbReference>
<keyword evidence="2" id="KW-1185">Reference proteome</keyword>
<dbReference type="Proteomes" id="UP000256970">
    <property type="component" value="Unassembled WGS sequence"/>
</dbReference>
<evidence type="ECO:0000313" key="1">
    <source>
        <dbReference type="EMBL" id="SZX61336.1"/>
    </source>
</evidence>
<name>A0A383VAG2_TETOB</name>
<proteinExistence type="predicted"/>
<evidence type="ECO:0000313" key="2">
    <source>
        <dbReference type="Proteomes" id="UP000256970"/>
    </source>
</evidence>
<reference evidence="1 2" key="1">
    <citation type="submission" date="2016-10" db="EMBL/GenBank/DDBJ databases">
        <authorList>
            <person name="Cai Z."/>
        </authorList>
    </citation>
    <scope>NUCLEOTIDE SEQUENCE [LARGE SCALE GENOMIC DNA]</scope>
</reference>
<sequence>MGQAASAGRSYKAAEAAGKAAAAAVTQDLGAVAADAQRAAQHAQRKVLTLEEEEQHEARDESLGSMLDKLGGAIQGTSLNIMPTERLAQATPSSAGRLPPHALQELLQLQSQAAGGPVDASHIINKYKADPDLVQAVLSVVCLPEVVEAQGSAGIEAFAEHPAWFGRRR</sequence>